<dbReference type="InterPro" id="IPR037401">
    <property type="entry name" value="SnoaL-like"/>
</dbReference>
<dbReference type="Pfam" id="PF12680">
    <property type="entry name" value="SnoaL_2"/>
    <property type="match status" value="1"/>
</dbReference>
<dbReference type="Gene3D" id="3.10.450.50">
    <property type="match status" value="1"/>
</dbReference>
<reference evidence="2 3" key="1">
    <citation type="submission" date="2021-03" db="EMBL/GenBank/DDBJ databases">
        <title>Metabolic Capacity of the Antarctic Cyanobacterium Phormidium pseudopriestleyi that Sustains Oxygenic Photosynthesis in the Presence of Hydrogen Sulfide.</title>
        <authorList>
            <person name="Lumian J.E."/>
            <person name="Jungblut A.D."/>
            <person name="Dillon M.L."/>
            <person name="Hawes I."/>
            <person name="Doran P.T."/>
            <person name="Mackey T.J."/>
            <person name="Dick G.J."/>
            <person name="Grettenberger C.L."/>
            <person name="Sumner D.Y."/>
        </authorList>
    </citation>
    <scope>NUCLEOTIDE SEQUENCE [LARGE SCALE GENOMIC DNA]</scope>
    <source>
        <strain evidence="2 3">FRX01</strain>
    </source>
</reference>
<dbReference type="EMBL" id="JAFLQW010000303">
    <property type="protein sequence ID" value="MBO0349681.1"/>
    <property type="molecule type" value="Genomic_DNA"/>
</dbReference>
<comment type="caution">
    <text evidence="2">The sequence shown here is derived from an EMBL/GenBank/DDBJ whole genome shotgun (WGS) entry which is preliminary data.</text>
</comment>
<keyword evidence="3" id="KW-1185">Reference proteome</keyword>
<dbReference type="Proteomes" id="UP000664844">
    <property type="component" value="Unassembled WGS sequence"/>
</dbReference>
<protein>
    <submittedName>
        <fullName evidence="2">Ester cyclase</fullName>
    </submittedName>
</protein>
<dbReference type="PANTHER" id="PTHR38436:SF3">
    <property type="entry name" value="CARBOXYMETHYLENEBUTENOLIDASE-RELATED"/>
    <property type="match status" value="1"/>
</dbReference>
<accession>A0ABS3FRD4</accession>
<name>A0ABS3FRD4_9CYAN</name>
<dbReference type="InterPro" id="IPR032710">
    <property type="entry name" value="NTF2-like_dom_sf"/>
</dbReference>
<dbReference type="InterPro" id="IPR009959">
    <property type="entry name" value="Cyclase_SnoaL-like"/>
</dbReference>
<evidence type="ECO:0000313" key="2">
    <source>
        <dbReference type="EMBL" id="MBO0349681.1"/>
    </source>
</evidence>
<feature type="domain" description="SnoaL-like" evidence="1">
    <location>
        <begin position="26"/>
        <end position="134"/>
    </location>
</feature>
<dbReference type="PANTHER" id="PTHR38436">
    <property type="entry name" value="POLYKETIDE CYCLASE SNOAL-LIKE DOMAIN"/>
    <property type="match status" value="1"/>
</dbReference>
<dbReference type="SUPFAM" id="SSF54427">
    <property type="entry name" value="NTF2-like"/>
    <property type="match status" value="1"/>
</dbReference>
<organism evidence="2 3">
    <name type="scientific">Phormidium pseudopriestleyi FRX01</name>
    <dbReference type="NCBI Taxonomy" id="1759528"/>
    <lineage>
        <taxon>Bacteria</taxon>
        <taxon>Bacillati</taxon>
        <taxon>Cyanobacteriota</taxon>
        <taxon>Cyanophyceae</taxon>
        <taxon>Oscillatoriophycideae</taxon>
        <taxon>Oscillatoriales</taxon>
        <taxon>Oscillatoriaceae</taxon>
        <taxon>Phormidium</taxon>
    </lineage>
</organism>
<gene>
    <name evidence="2" type="ORF">J0895_11280</name>
</gene>
<dbReference type="RefSeq" id="WP_207088190.1">
    <property type="nucleotide sequence ID" value="NZ_JAFLQW010000303.1"/>
</dbReference>
<evidence type="ECO:0000313" key="3">
    <source>
        <dbReference type="Proteomes" id="UP000664844"/>
    </source>
</evidence>
<proteinExistence type="predicted"/>
<sequence length="162" mass="18163">METTSLSSVTPNPNLVAIWEAHQAAEFITHDVKAALATMTEDAYVNLVPLSTIASGKAEIENFYANYFIGKLPPDTQGELISRTVGENQIVDEQSFSFTHSQDIFVLPNIPITHKKVEMLIVIVVGFRDGKIAYERLYWDRASLLEQVGWLSKSYIPAFELK</sequence>
<evidence type="ECO:0000259" key="1">
    <source>
        <dbReference type="Pfam" id="PF12680"/>
    </source>
</evidence>